<gene>
    <name evidence="2" type="ORF">FPZ42_06505</name>
</gene>
<sequence>MKKLSIFMIAAGLLLIICGNVFYKHHQNPDDSGGSASITTLNGNWSVKIPAFMGGVVFLFGAIFLYVDADIKRKNKGLLQ</sequence>
<comment type="caution">
    <text evidence="2">The sequence shown here is derived from an EMBL/GenBank/DDBJ whole genome shotgun (WGS) entry which is preliminary data.</text>
</comment>
<keyword evidence="1" id="KW-0472">Membrane</keyword>
<accession>A0A563U5T1</accession>
<reference evidence="2 3" key="1">
    <citation type="submission" date="2019-07" db="EMBL/GenBank/DDBJ databases">
        <authorList>
            <person name="Kim J."/>
        </authorList>
    </citation>
    <scope>NUCLEOTIDE SEQUENCE [LARGE SCALE GENOMIC DNA]</scope>
    <source>
        <strain evidence="2 3">MJ1a</strain>
    </source>
</reference>
<keyword evidence="1" id="KW-1133">Transmembrane helix</keyword>
<proteinExistence type="predicted"/>
<dbReference type="OrthoDB" id="799906at2"/>
<evidence type="ECO:0000256" key="1">
    <source>
        <dbReference type="SAM" id="Phobius"/>
    </source>
</evidence>
<organism evidence="2 3">
    <name type="scientific">Mucilaginibacter achroorhodeus</name>
    <dbReference type="NCBI Taxonomy" id="2599294"/>
    <lineage>
        <taxon>Bacteria</taxon>
        <taxon>Pseudomonadati</taxon>
        <taxon>Bacteroidota</taxon>
        <taxon>Sphingobacteriia</taxon>
        <taxon>Sphingobacteriales</taxon>
        <taxon>Sphingobacteriaceae</taxon>
        <taxon>Mucilaginibacter</taxon>
    </lineage>
</organism>
<keyword evidence="3" id="KW-1185">Reference proteome</keyword>
<protein>
    <submittedName>
        <fullName evidence="2">Uncharacterized protein</fullName>
    </submittedName>
</protein>
<dbReference type="AlphaFoldDB" id="A0A563U5T1"/>
<name>A0A563U5T1_9SPHI</name>
<keyword evidence="1" id="KW-0812">Transmembrane</keyword>
<dbReference type="EMBL" id="VOEI01000002">
    <property type="protein sequence ID" value="TWR26685.1"/>
    <property type="molecule type" value="Genomic_DNA"/>
</dbReference>
<evidence type="ECO:0000313" key="2">
    <source>
        <dbReference type="EMBL" id="TWR26685.1"/>
    </source>
</evidence>
<feature type="transmembrane region" description="Helical" evidence="1">
    <location>
        <begin position="49"/>
        <end position="67"/>
    </location>
</feature>
<dbReference type="Proteomes" id="UP000318010">
    <property type="component" value="Unassembled WGS sequence"/>
</dbReference>
<dbReference type="RefSeq" id="WP_146269690.1">
    <property type="nucleotide sequence ID" value="NZ_VOEI01000002.1"/>
</dbReference>
<evidence type="ECO:0000313" key="3">
    <source>
        <dbReference type="Proteomes" id="UP000318010"/>
    </source>
</evidence>